<gene>
    <name evidence="1" type="ORF">MENTE1834_LOCUS37956</name>
</gene>
<accession>A0ACB1AFF0</accession>
<dbReference type="EMBL" id="CAVMJV010000081">
    <property type="protein sequence ID" value="CAK5090185.1"/>
    <property type="molecule type" value="Genomic_DNA"/>
</dbReference>
<name>A0ACB1AFF0_MELEN</name>
<protein>
    <submittedName>
        <fullName evidence="1">Uncharacterized protein</fullName>
    </submittedName>
</protein>
<organism evidence="1 2">
    <name type="scientific">Meloidogyne enterolobii</name>
    <name type="common">Root-knot nematode worm</name>
    <name type="synonym">Meloidogyne mayaguensis</name>
    <dbReference type="NCBI Taxonomy" id="390850"/>
    <lineage>
        <taxon>Eukaryota</taxon>
        <taxon>Metazoa</taxon>
        <taxon>Ecdysozoa</taxon>
        <taxon>Nematoda</taxon>
        <taxon>Chromadorea</taxon>
        <taxon>Rhabditida</taxon>
        <taxon>Tylenchina</taxon>
        <taxon>Tylenchomorpha</taxon>
        <taxon>Tylenchoidea</taxon>
        <taxon>Meloidogynidae</taxon>
        <taxon>Meloidogyninae</taxon>
        <taxon>Meloidogyne</taxon>
    </lineage>
</organism>
<dbReference type="Proteomes" id="UP001497535">
    <property type="component" value="Unassembled WGS sequence"/>
</dbReference>
<keyword evidence="2" id="KW-1185">Reference proteome</keyword>
<sequence length="71" mass="8055">MFKKPFKQNLPKYFSRILSFTPPAQKNKSKGTPTFLLPINFLFKSFTLESGIIFSSNNSTIFSGNSISLFL</sequence>
<evidence type="ECO:0000313" key="2">
    <source>
        <dbReference type="Proteomes" id="UP001497535"/>
    </source>
</evidence>
<proteinExistence type="predicted"/>
<evidence type="ECO:0000313" key="1">
    <source>
        <dbReference type="EMBL" id="CAK5090185.1"/>
    </source>
</evidence>
<reference evidence="1" key="1">
    <citation type="submission" date="2023-11" db="EMBL/GenBank/DDBJ databases">
        <authorList>
            <person name="Poullet M."/>
        </authorList>
    </citation>
    <scope>NUCLEOTIDE SEQUENCE</scope>
    <source>
        <strain evidence="1">E1834</strain>
    </source>
</reference>
<comment type="caution">
    <text evidence="1">The sequence shown here is derived from an EMBL/GenBank/DDBJ whole genome shotgun (WGS) entry which is preliminary data.</text>
</comment>